<dbReference type="SUPFAM" id="SSF49899">
    <property type="entry name" value="Concanavalin A-like lectins/glucanases"/>
    <property type="match status" value="1"/>
</dbReference>
<dbReference type="Proteomes" id="UP001444071">
    <property type="component" value="Unassembled WGS sequence"/>
</dbReference>
<feature type="domain" description="Laminin G" evidence="2">
    <location>
        <begin position="1"/>
        <end position="175"/>
    </location>
</feature>
<evidence type="ECO:0000259" key="2">
    <source>
        <dbReference type="PROSITE" id="PS50025"/>
    </source>
</evidence>
<protein>
    <recommendedName>
        <fullName evidence="2">Laminin G domain-containing protein</fullName>
    </recommendedName>
</protein>
<organism evidence="3 4">
    <name type="scientific">Xenotaenia resolanae</name>
    <dbReference type="NCBI Taxonomy" id="208358"/>
    <lineage>
        <taxon>Eukaryota</taxon>
        <taxon>Metazoa</taxon>
        <taxon>Chordata</taxon>
        <taxon>Craniata</taxon>
        <taxon>Vertebrata</taxon>
        <taxon>Euteleostomi</taxon>
        <taxon>Actinopterygii</taxon>
        <taxon>Neopterygii</taxon>
        <taxon>Teleostei</taxon>
        <taxon>Neoteleostei</taxon>
        <taxon>Acanthomorphata</taxon>
        <taxon>Ovalentaria</taxon>
        <taxon>Atherinomorphae</taxon>
        <taxon>Cyprinodontiformes</taxon>
        <taxon>Goodeidae</taxon>
        <taxon>Xenotaenia</taxon>
    </lineage>
</organism>
<accession>A0ABV0VTH6</accession>
<dbReference type="SMART" id="SM00282">
    <property type="entry name" value="LamG"/>
    <property type="match status" value="1"/>
</dbReference>
<keyword evidence="4" id="KW-1185">Reference proteome</keyword>
<gene>
    <name evidence="3" type="ORF">XENORESO_020271</name>
</gene>
<sequence length="175" mass="19475">MPEAVQGASKDTKALTQQLMPNDVNLTKEEVTFSFSTSRAPAVLMYVSSKTQDYLAVVLRNNGSLQVRYNLGGLREPFAIDVDQRNLANGQPHSINMSRHNRSISIQLDHYPPVNYKLPDASDIQFDLVKTLFLGKVYEGSRESRGDVSAICWRADRLEEAVGACRGGRLMEVLS</sequence>
<dbReference type="PROSITE" id="PS50025">
    <property type="entry name" value="LAM_G_DOMAIN"/>
    <property type="match status" value="1"/>
</dbReference>
<proteinExistence type="predicted"/>
<comment type="caution">
    <text evidence="3">The sequence shown here is derived from an EMBL/GenBank/DDBJ whole genome shotgun (WGS) entry which is preliminary data.</text>
</comment>
<comment type="caution">
    <text evidence="1">Lacks conserved residue(s) required for the propagation of feature annotation.</text>
</comment>
<dbReference type="EMBL" id="JAHRIM010010798">
    <property type="protein sequence ID" value="MEQ2260553.1"/>
    <property type="molecule type" value="Genomic_DNA"/>
</dbReference>
<dbReference type="InterPro" id="IPR013320">
    <property type="entry name" value="ConA-like_dom_sf"/>
</dbReference>
<dbReference type="InterPro" id="IPR050372">
    <property type="entry name" value="Neurexin-related_CASP"/>
</dbReference>
<dbReference type="CDD" id="cd00110">
    <property type="entry name" value="LamG"/>
    <property type="match status" value="1"/>
</dbReference>
<dbReference type="PANTHER" id="PTHR15036:SF33">
    <property type="entry name" value="CONTACTIN-ASSOCIATED PROTEIN-LIKE 2"/>
    <property type="match status" value="1"/>
</dbReference>
<dbReference type="InterPro" id="IPR001791">
    <property type="entry name" value="Laminin_G"/>
</dbReference>
<evidence type="ECO:0000256" key="1">
    <source>
        <dbReference type="PROSITE-ProRule" id="PRU00122"/>
    </source>
</evidence>
<dbReference type="Pfam" id="PF02210">
    <property type="entry name" value="Laminin_G_2"/>
    <property type="match status" value="1"/>
</dbReference>
<dbReference type="PANTHER" id="PTHR15036">
    <property type="entry name" value="PIKACHURIN-LIKE PROTEIN"/>
    <property type="match status" value="1"/>
</dbReference>
<evidence type="ECO:0000313" key="3">
    <source>
        <dbReference type="EMBL" id="MEQ2260553.1"/>
    </source>
</evidence>
<evidence type="ECO:0000313" key="4">
    <source>
        <dbReference type="Proteomes" id="UP001444071"/>
    </source>
</evidence>
<dbReference type="Gene3D" id="2.60.120.200">
    <property type="match status" value="1"/>
</dbReference>
<name>A0ABV0VTH6_9TELE</name>
<reference evidence="3 4" key="1">
    <citation type="submission" date="2021-06" db="EMBL/GenBank/DDBJ databases">
        <authorList>
            <person name="Palmer J.M."/>
        </authorList>
    </citation>
    <scope>NUCLEOTIDE SEQUENCE [LARGE SCALE GENOMIC DNA]</scope>
    <source>
        <strain evidence="3 4">XR_2019</strain>
        <tissue evidence="3">Muscle</tissue>
    </source>
</reference>